<reference evidence="1" key="1">
    <citation type="submission" date="2023-05" db="EMBL/GenBank/DDBJ databases">
        <title>Genome and transcriptome analyses reveal genes involved in the formation of fine ridges on petal epidermal cells in Hibiscus trionum.</title>
        <authorList>
            <person name="Koshimizu S."/>
            <person name="Masuda S."/>
            <person name="Ishii T."/>
            <person name="Shirasu K."/>
            <person name="Hoshino A."/>
            <person name="Arita M."/>
        </authorList>
    </citation>
    <scope>NUCLEOTIDE SEQUENCE</scope>
    <source>
        <strain evidence="1">Hamamatsu line</strain>
    </source>
</reference>
<evidence type="ECO:0008006" key="3">
    <source>
        <dbReference type="Google" id="ProtNLM"/>
    </source>
</evidence>
<gene>
    <name evidence="1" type="ORF">HRI_004998700</name>
</gene>
<organism evidence="1 2">
    <name type="scientific">Hibiscus trionum</name>
    <name type="common">Flower of an hour</name>
    <dbReference type="NCBI Taxonomy" id="183268"/>
    <lineage>
        <taxon>Eukaryota</taxon>
        <taxon>Viridiplantae</taxon>
        <taxon>Streptophyta</taxon>
        <taxon>Embryophyta</taxon>
        <taxon>Tracheophyta</taxon>
        <taxon>Spermatophyta</taxon>
        <taxon>Magnoliopsida</taxon>
        <taxon>eudicotyledons</taxon>
        <taxon>Gunneridae</taxon>
        <taxon>Pentapetalae</taxon>
        <taxon>rosids</taxon>
        <taxon>malvids</taxon>
        <taxon>Malvales</taxon>
        <taxon>Malvaceae</taxon>
        <taxon>Malvoideae</taxon>
        <taxon>Hibiscus</taxon>
    </lineage>
</organism>
<name>A0A9W7JEY5_HIBTR</name>
<keyword evidence="2" id="KW-1185">Reference proteome</keyword>
<proteinExistence type="predicted"/>
<dbReference type="Proteomes" id="UP001165190">
    <property type="component" value="Unassembled WGS sequence"/>
</dbReference>
<dbReference type="InterPro" id="IPR011990">
    <property type="entry name" value="TPR-like_helical_dom_sf"/>
</dbReference>
<evidence type="ECO:0000313" key="2">
    <source>
        <dbReference type="Proteomes" id="UP001165190"/>
    </source>
</evidence>
<accession>A0A9W7JEY5</accession>
<dbReference type="AlphaFoldDB" id="A0A9W7JEY5"/>
<dbReference type="EMBL" id="BSYR01000065">
    <property type="protein sequence ID" value="GMJ13295.1"/>
    <property type="molecule type" value="Genomic_DNA"/>
</dbReference>
<protein>
    <recommendedName>
        <fullName evidence="3">Pentatricopeptide repeat-containing protein</fullName>
    </recommendedName>
</protein>
<evidence type="ECO:0000313" key="1">
    <source>
        <dbReference type="EMBL" id="GMJ13295.1"/>
    </source>
</evidence>
<dbReference type="OrthoDB" id="1934535at2759"/>
<dbReference type="PROSITE" id="PS51257">
    <property type="entry name" value="PROKAR_LIPOPROTEIN"/>
    <property type="match status" value="1"/>
</dbReference>
<comment type="caution">
    <text evidence="1">The sequence shown here is derived from an EMBL/GenBank/DDBJ whole genome shotgun (WGS) entry which is preliminary data.</text>
</comment>
<dbReference type="Gene3D" id="1.25.40.10">
    <property type="entry name" value="Tetratricopeptide repeat domain"/>
    <property type="match status" value="1"/>
</dbReference>
<sequence>MGKLNSSLILRSIVSFNSSLSCSVNTIATHIEGLSKIPMSAKGSPKKHDRFDNVDDALDLFNKMIGKYPKPSIVEFNKLLAAMVRMKHYSLVVSMYTQLELFGVSDLCTTTLYVDLLLRCDKSILI</sequence>